<proteinExistence type="predicted"/>
<dbReference type="InterPro" id="IPR038268">
    <property type="entry name" value="RHH_sf"/>
</dbReference>
<evidence type="ECO:0000259" key="1">
    <source>
        <dbReference type="Pfam" id="PF13467"/>
    </source>
</evidence>
<dbReference type="InterPro" id="IPR027373">
    <property type="entry name" value="RHH_dom"/>
</dbReference>
<name>A0ABV3L835_9RHOB</name>
<dbReference type="Proteomes" id="UP001553161">
    <property type="component" value="Unassembled WGS sequence"/>
</dbReference>
<sequence>MCQLFINAEADNWVSRTKSLRIDGMATSLRMENFFWDLLDEIATRDGMTVNQLITKLYLESLDAGHDTGNFTSFLRVCCARYLALATEGEIRRGDPQPLAEVDAAGILERETSRRAQARREVSRMN</sequence>
<dbReference type="RefSeq" id="WP_366193618.1">
    <property type="nucleotide sequence ID" value="NZ_JBFBVU010000016.1"/>
</dbReference>
<dbReference type="Pfam" id="PF13467">
    <property type="entry name" value="RHH_4"/>
    <property type="match status" value="1"/>
</dbReference>
<organism evidence="2 3">
    <name type="scientific">Meridianimarinicoccus marinus</name>
    <dbReference type="NCBI Taxonomy" id="3231483"/>
    <lineage>
        <taxon>Bacteria</taxon>
        <taxon>Pseudomonadati</taxon>
        <taxon>Pseudomonadota</taxon>
        <taxon>Alphaproteobacteria</taxon>
        <taxon>Rhodobacterales</taxon>
        <taxon>Paracoccaceae</taxon>
        <taxon>Meridianimarinicoccus</taxon>
    </lineage>
</organism>
<gene>
    <name evidence="2" type="ORF">AB0T83_13225</name>
</gene>
<protein>
    <submittedName>
        <fullName evidence="2">Ribbon-helix-helix domain-containing protein</fullName>
    </submittedName>
</protein>
<comment type="caution">
    <text evidence="2">The sequence shown here is derived from an EMBL/GenBank/DDBJ whole genome shotgun (WGS) entry which is preliminary data.</text>
</comment>
<feature type="domain" description="Ribbon-helix-helix" evidence="1">
    <location>
        <begin position="16"/>
        <end position="83"/>
    </location>
</feature>
<evidence type="ECO:0000313" key="2">
    <source>
        <dbReference type="EMBL" id="MEV8467739.1"/>
    </source>
</evidence>
<dbReference type="Gene3D" id="1.10.3990.20">
    <property type="entry name" value="protein bp1543"/>
    <property type="match status" value="1"/>
</dbReference>
<evidence type="ECO:0000313" key="3">
    <source>
        <dbReference type="Proteomes" id="UP001553161"/>
    </source>
</evidence>
<reference evidence="2 3" key="1">
    <citation type="submission" date="2024-07" db="EMBL/GenBank/DDBJ databases">
        <authorList>
            <person name="Kang M."/>
        </authorList>
    </citation>
    <scope>NUCLEOTIDE SEQUENCE [LARGE SCALE GENOMIC DNA]</scope>
    <source>
        <strain evidence="2 3">DFM31</strain>
    </source>
</reference>
<accession>A0ABV3L835</accession>
<keyword evidence="3" id="KW-1185">Reference proteome</keyword>
<dbReference type="EMBL" id="JBFBVU010000016">
    <property type="protein sequence ID" value="MEV8467739.1"/>
    <property type="molecule type" value="Genomic_DNA"/>
</dbReference>